<sequence length="40" mass="4649">MRQSMLFSECTVTKSAWLHRLILESKTAAGWIHKAVIEKF</sequence>
<evidence type="ECO:0000313" key="1">
    <source>
        <dbReference type="EMBL" id="AEP31665.1"/>
    </source>
</evidence>
<evidence type="ECO:0000313" key="2">
    <source>
        <dbReference type="Proteomes" id="UP000009282"/>
    </source>
</evidence>
<keyword evidence="2" id="KW-1185">Reference proteome</keyword>
<dbReference type="KEGG" id="gni:GNIT_3571"/>
<name>G4QNV7_GLANF</name>
<dbReference type="AlphaFoldDB" id="G4QNV7"/>
<gene>
    <name evidence="1" type="ordered locus">GNIT_3571</name>
</gene>
<dbReference type="EMBL" id="CP003060">
    <property type="protein sequence ID" value="AEP31665.1"/>
    <property type="molecule type" value="Genomic_DNA"/>
</dbReference>
<organism evidence="1 2">
    <name type="scientific">Glaciecola nitratireducens (strain JCM 12485 / KCTC 12276 / FR1064)</name>
    <dbReference type="NCBI Taxonomy" id="1085623"/>
    <lineage>
        <taxon>Bacteria</taxon>
        <taxon>Pseudomonadati</taxon>
        <taxon>Pseudomonadota</taxon>
        <taxon>Gammaproteobacteria</taxon>
        <taxon>Alteromonadales</taxon>
        <taxon>Alteromonadaceae</taxon>
        <taxon>Brumicola</taxon>
    </lineage>
</organism>
<proteinExistence type="predicted"/>
<accession>G4QNV7</accession>
<dbReference type="Proteomes" id="UP000009282">
    <property type="component" value="Chromosome"/>
</dbReference>
<dbReference type="HOGENOM" id="CLU_3290312_0_0_6"/>
<reference evidence="1 2" key="1">
    <citation type="journal article" date="2011" name="J. Bacteriol.">
        <title>Complete genome sequence of seawater bacterium Glaciecola nitratireducens FR1064T.</title>
        <authorList>
            <person name="Bian F."/>
            <person name="Qin Q.L."/>
            <person name="Xie B.B."/>
            <person name="Shu Y.L."/>
            <person name="Zhang X.Y."/>
            <person name="Yu Y."/>
            <person name="Chen B."/>
            <person name="Chen X.L."/>
            <person name="Zhou B.C."/>
            <person name="Zhang Y.Z."/>
        </authorList>
    </citation>
    <scope>NUCLEOTIDE SEQUENCE [LARGE SCALE GENOMIC DNA]</scope>
    <source>
        <strain evidence="2">JCM 12485 / KCTC 12276 / FR1064</strain>
    </source>
</reference>
<protein>
    <submittedName>
        <fullName evidence="1">Uncharacterized protein</fullName>
    </submittedName>
</protein>